<evidence type="ECO:0000313" key="3">
    <source>
        <dbReference type="EMBL" id="SVE44699.1"/>
    </source>
</evidence>
<accession>A0A383DK39</accession>
<keyword evidence="1" id="KW-0560">Oxidoreductase</keyword>
<dbReference type="GO" id="GO:0016627">
    <property type="term" value="F:oxidoreductase activity, acting on the CH-CH group of donors"/>
    <property type="evidence" value="ECO:0007669"/>
    <property type="project" value="InterPro"/>
</dbReference>
<proteinExistence type="predicted"/>
<reference evidence="3" key="1">
    <citation type="submission" date="2018-05" db="EMBL/GenBank/DDBJ databases">
        <authorList>
            <person name="Lanie J.A."/>
            <person name="Ng W.-L."/>
            <person name="Kazmierczak K.M."/>
            <person name="Andrzejewski T.M."/>
            <person name="Davidsen T.M."/>
            <person name="Wayne K.J."/>
            <person name="Tettelin H."/>
            <person name="Glass J.I."/>
            <person name="Rusch D."/>
            <person name="Podicherti R."/>
            <person name="Tsui H.-C.T."/>
            <person name="Winkler M.E."/>
        </authorList>
    </citation>
    <scope>NUCLEOTIDE SEQUENCE</scope>
</reference>
<protein>
    <recommendedName>
        <fullName evidence="2">Acyl-CoA dehydrogenase C-terminal domain-containing protein</fullName>
    </recommendedName>
</protein>
<dbReference type="SUPFAM" id="SSF47203">
    <property type="entry name" value="Acyl-CoA dehydrogenase C-terminal domain-like"/>
    <property type="match status" value="1"/>
</dbReference>
<evidence type="ECO:0000259" key="2">
    <source>
        <dbReference type="Pfam" id="PF08028"/>
    </source>
</evidence>
<evidence type="ECO:0000256" key="1">
    <source>
        <dbReference type="ARBA" id="ARBA00023002"/>
    </source>
</evidence>
<sequence length="191" mass="21105">IPEYRTLRSETCRGEKTPGSAINPNPIYRMPLFSLFGKGIVAPAIGIARGALEMTIEGLQKRLMQSGSKVLDEPTAQLRIGEAAAEIDAAWSLLGRDCAEVHDRAESDKVPSVEERHRWRRNDSFAGNMCVRAVDRLMALQGAYGNSEKSPMQRFRRDIQAVASHIALAWDAQGANYGRVALNMPSRDPKI</sequence>
<name>A0A383DK39_9ZZZZ</name>
<feature type="non-terminal residue" evidence="3">
    <location>
        <position position="1"/>
    </location>
</feature>
<dbReference type="EMBL" id="UINC01217898">
    <property type="protein sequence ID" value="SVE44699.1"/>
    <property type="molecule type" value="Genomic_DNA"/>
</dbReference>
<dbReference type="AlphaFoldDB" id="A0A383DK39"/>
<dbReference type="InterPro" id="IPR036250">
    <property type="entry name" value="AcylCo_DH-like_C"/>
</dbReference>
<feature type="domain" description="Acyl-CoA dehydrogenase C-terminal" evidence="2">
    <location>
        <begin position="39"/>
        <end position="168"/>
    </location>
</feature>
<organism evidence="3">
    <name type="scientific">marine metagenome</name>
    <dbReference type="NCBI Taxonomy" id="408172"/>
    <lineage>
        <taxon>unclassified sequences</taxon>
        <taxon>metagenomes</taxon>
        <taxon>ecological metagenomes</taxon>
    </lineage>
</organism>
<dbReference type="Gene3D" id="1.20.140.10">
    <property type="entry name" value="Butyryl-CoA Dehydrogenase, subunit A, domain 3"/>
    <property type="match status" value="1"/>
</dbReference>
<dbReference type="Pfam" id="PF08028">
    <property type="entry name" value="Acyl-CoA_dh_2"/>
    <property type="match status" value="1"/>
</dbReference>
<dbReference type="InterPro" id="IPR013107">
    <property type="entry name" value="Acyl-CoA_DH_C"/>
</dbReference>
<gene>
    <name evidence="3" type="ORF">METZ01_LOCUS497553</name>
</gene>